<dbReference type="GO" id="GO:0031391">
    <property type="term" value="C:Elg1 RFC-like complex"/>
    <property type="evidence" value="ECO:0007669"/>
    <property type="project" value="TreeGrafter"/>
</dbReference>
<feature type="domain" description="AAA+ ATPase" evidence="9">
    <location>
        <begin position="376"/>
        <end position="527"/>
    </location>
</feature>
<dbReference type="EMBL" id="CP019471">
    <property type="protein sequence ID" value="UQC74657.1"/>
    <property type="molecule type" value="Genomic_DNA"/>
</dbReference>
<dbReference type="Gene3D" id="3.40.50.300">
    <property type="entry name" value="P-loop containing nucleotide triphosphate hydrolases"/>
    <property type="match status" value="1"/>
</dbReference>
<gene>
    <name evidence="10" type="ORF">CLUP02_01308</name>
</gene>
<dbReference type="GO" id="GO:0031390">
    <property type="term" value="C:Ctf18 RFC-like complex"/>
    <property type="evidence" value="ECO:0007669"/>
    <property type="project" value="TreeGrafter"/>
</dbReference>
<dbReference type="Proteomes" id="UP000830671">
    <property type="component" value="Chromosome 1"/>
</dbReference>
<dbReference type="InterPro" id="IPR036920">
    <property type="entry name" value="Ribosomal_uL16_sf"/>
</dbReference>
<dbReference type="Gene3D" id="1.10.8.60">
    <property type="match status" value="1"/>
</dbReference>
<dbReference type="NCBIfam" id="TIGR01164">
    <property type="entry name" value="rplP_bact"/>
    <property type="match status" value="1"/>
</dbReference>
<accession>A0A9Q8SDR7</accession>
<evidence type="ECO:0000256" key="2">
    <source>
        <dbReference type="ARBA" id="ARBA00005378"/>
    </source>
</evidence>
<evidence type="ECO:0000256" key="8">
    <source>
        <dbReference type="ARBA" id="ARBA00070185"/>
    </source>
</evidence>
<comment type="subcellular location">
    <subcellularLocation>
        <location evidence="1">Nucleus</location>
    </subcellularLocation>
</comment>
<dbReference type="InterPro" id="IPR003593">
    <property type="entry name" value="AAA+_ATPase"/>
</dbReference>
<dbReference type="Pfam" id="PF13177">
    <property type="entry name" value="DNA_pol3_delta2"/>
    <property type="match status" value="1"/>
</dbReference>
<comment type="similarity">
    <text evidence="2">Belongs to the activator 1 small subunits family.</text>
</comment>
<evidence type="ECO:0000256" key="5">
    <source>
        <dbReference type="ARBA" id="ARBA00022980"/>
    </source>
</evidence>
<organism evidence="10 11">
    <name type="scientific">Colletotrichum lupini</name>
    <dbReference type="NCBI Taxonomy" id="145971"/>
    <lineage>
        <taxon>Eukaryota</taxon>
        <taxon>Fungi</taxon>
        <taxon>Dikarya</taxon>
        <taxon>Ascomycota</taxon>
        <taxon>Pezizomycotina</taxon>
        <taxon>Sordariomycetes</taxon>
        <taxon>Hypocreomycetidae</taxon>
        <taxon>Glomerellales</taxon>
        <taxon>Glomerellaceae</taxon>
        <taxon>Colletotrichum</taxon>
        <taxon>Colletotrichum acutatum species complex</taxon>
    </lineage>
</organism>
<dbReference type="PANTHER" id="PTHR11669">
    <property type="entry name" value="REPLICATION FACTOR C / DNA POLYMERASE III GAMMA-TAU SUBUNIT"/>
    <property type="match status" value="1"/>
</dbReference>
<dbReference type="InterPro" id="IPR008921">
    <property type="entry name" value="DNA_pol3_clamp-load_cplx_C"/>
</dbReference>
<dbReference type="InterPro" id="IPR000114">
    <property type="entry name" value="Ribosomal_uL16_bact-type"/>
</dbReference>
<dbReference type="InterPro" id="IPR047873">
    <property type="entry name" value="Ribosomal_uL16"/>
</dbReference>
<dbReference type="AlphaFoldDB" id="A0A9Q8SDR7"/>
<evidence type="ECO:0000259" key="9">
    <source>
        <dbReference type="SMART" id="SM00382"/>
    </source>
</evidence>
<dbReference type="FunFam" id="3.40.50.300:FF:000136">
    <property type="entry name" value="Replication factor C subunit 5"/>
    <property type="match status" value="1"/>
</dbReference>
<dbReference type="Gene3D" id="3.90.1170.10">
    <property type="entry name" value="Ribosomal protein L10e/L16"/>
    <property type="match status" value="1"/>
</dbReference>
<dbReference type="FunFam" id="1.10.8.60:FF:000030">
    <property type="entry name" value="replication factor C subunit 3"/>
    <property type="match status" value="1"/>
</dbReference>
<proteinExistence type="inferred from homology"/>
<sequence>MRPTAPTALLSAFQGLRISTTPTVSPLRAAIRPQLTKPLVASQILRDARPFSTTPAAQGTWLEPSIDRTKKMMKGRPRVATGGSTKGTTVIWGDYGLRMKDHHRRISAKQLKNAEDTIKMRLRGQKYRLYKRVCCNVGVYVSGNEMRMGKGKGSFDHWAARVAVNQIVFEIRGMLHEAVAKDAFRLAGNKLPGQWEFVHKGAAPVVGITKLENGVTLEDLKRPRKAIAPEDLLAEATSKPTSAASTTTPLSAISSSWSGCTIDDLTRWGGVIATVQVKEIPFTPIISLPARAYATSHASIFPTQRERVFLQSASPESPTLCSPLRQPTSGLQHGVFHITATKMALIVDKNRPRSLDALTYHQELSDRLGSLAQSGDFPHLLVYGPSGAGKKTRIVATLKELYGPGVEKIKIDARVFQTSSNRKLEFNIVASNYHLEITPSDVGNYDRVVVQDLLKEVAQTQQVDQSAKQRFKVVVINEADHLTRDAQAALRRTMEKYSPNLRLILLANSTANIIAPIRSRTLLVRVAAPTHEQICEVLAVSAKKENWPMVKGLHMRIAQESGRNLRRALLMYEAVHAQNEKVTDSTPIPPPDWEALISQIAREIVDEHTPARILQVRAKLYDLLTHCIPPTTILKTLTFKLIALIDDALKAEVIKWSAFYEHRIRMGTKVIFHLEAFVAKFMRIMEMYLMSMEL</sequence>
<dbReference type="GO" id="GO:0019843">
    <property type="term" value="F:rRNA binding"/>
    <property type="evidence" value="ECO:0007669"/>
    <property type="project" value="InterPro"/>
</dbReference>
<dbReference type="GO" id="GO:0003689">
    <property type="term" value="F:DNA clamp loader activity"/>
    <property type="evidence" value="ECO:0007669"/>
    <property type="project" value="TreeGrafter"/>
</dbReference>
<dbReference type="GO" id="GO:0006271">
    <property type="term" value="P:DNA strand elongation involved in DNA replication"/>
    <property type="evidence" value="ECO:0007669"/>
    <property type="project" value="UniProtKB-ARBA"/>
</dbReference>
<evidence type="ECO:0000256" key="6">
    <source>
        <dbReference type="ARBA" id="ARBA00023242"/>
    </source>
</evidence>
<dbReference type="Gene3D" id="1.20.272.10">
    <property type="match status" value="1"/>
</dbReference>
<dbReference type="InterPro" id="IPR050238">
    <property type="entry name" value="DNA_Rep/Repair_Clamp_Loader"/>
</dbReference>
<dbReference type="GO" id="GO:1990904">
    <property type="term" value="C:ribonucleoprotein complex"/>
    <property type="evidence" value="ECO:0007669"/>
    <property type="project" value="UniProtKB-KW"/>
</dbReference>
<dbReference type="GO" id="GO:0003677">
    <property type="term" value="F:DNA binding"/>
    <property type="evidence" value="ECO:0007669"/>
    <property type="project" value="InterPro"/>
</dbReference>
<reference evidence="10" key="1">
    <citation type="journal article" date="2021" name="Mol. Plant Microbe Interact.">
        <title>Complete Genome Sequence of the Plant-Pathogenic Fungus Colletotrichum lupini.</title>
        <authorList>
            <person name="Baroncelli R."/>
            <person name="Pensec F."/>
            <person name="Da Lio D."/>
            <person name="Boufleur T."/>
            <person name="Vicente I."/>
            <person name="Sarrocco S."/>
            <person name="Picot A."/>
            <person name="Baraldi E."/>
            <person name="Sukno S."/>
            <person name="Thon M."/>
            <person name="Le Floch G."/>
        </authorList>
    </citation>
    <scope>NUCLEOTIDE SEQUENCE</scope>
    <source>
        <strain evidence="10">IMI 504893</strain>
    </source>
</reference>
<dbReference type="Pfam" id="PF22534">
    <property type="entry name" value="RFC_C"/>
    <property type="match status" value="1"/>
</dbReference>
<evidence type="ECO:0000256" key="3">
    <source>
        <dbReference type="ARBA" id="ARBA00008931"/>
    </source>
</evidence>
<dbReference type="InterPro" id="IPR016180">
    <property type="entry name" value="Ribosomal_uL16_dom"/>
</dbReference>
<dbReference type="GeneID" id="73335360"/>
<dbReference type="KEGG" id="clup:CLUP02_01308"/>
<dbReference type="InterPro" id="IPR027417">
    <property type="entry name" value="P-loop_NTPase"/>
</dbReference>
<keyword evidence="11" id="KW-1185">Reference proteome</keyword>
<dbReference type="GO" id="GO:0006281">
    <property type="term" value="P:DNA repair"/>
    <property type="evidence" value="ECO:0007669"/>
    <property type="project" value="UniProtKB-ARBA"/>
</dbReference>
<dbReference type="PANTHER" id="PTHR11669:SF1">
    <property type="entry name" value="REPLICATION FACTOR C SUBUNIT 3"/>
    <property type="match status" value="1"/>
</dbReference>
<name>A0A9Q8SDR7_9PEZI</name>
<evidence type="ECO:0000313" key="11">
    <source>
        <dbReference type="Proteomes" id="UP000830671"/>
    </source>
</evidence>
<dbReference type="PRINTS" id="PR00060">
    <property type="entry name" value="RIBOSOMALL16"/>
</dbReference>
<dbReference type="GO" id="GO:0006412">
    <property type="term" value="P:translation"/>
    <property type="evidence" value="ECO:0007669"/>
    <property type="project" value="InterPro"/>
</dbReference>
<dbReference type="FunFam" id="1.20.272.10:FF:000002">
    <property type="entry name" value="Replication factor C subunit 3"/>
    <property type="match status" value="1"/>
</dbReference>
<dbReference type="CDD" id="cd00009">
    <property type="entry name" value="AAA"/>
    <property type="match status" value="1"/>
</dbReference>
<dbReference type="SUPFAM" id="SSF52540">
    <property type="entry name" value="P-loop containing nucleoside triphosphate hydrolases"/>
    <property type="match status" value="1"/>
</dbReference>
<dbReference type="GO" id="GO:0003735">
    <property type="term" value="F:structural constituent of ribosome"/>
    <property type="evidence" value="ECO:0007669"/>
    <property type="project" value="InterPro"/>
</dbReference>
<keyword evidence="5" id="KW-0689">Ribosomal protein</keyword>
<dbReference type="Pfam" id="PF00252">
    <property type="entry name" value="Ribosomal_L16"/>
    <property type="match status" value="1"/>
</dbReference>
<protein>
    <recommendedName>
        <fullName evidence="8">Replication factor C subunit 5</fullName>
    </recommendedName>
</protein>
<dbReference type="GO" id="GO:0005663">
    <property type="term" value="C:DNA replication factor C complex"/>
    <property type="evidence" value="ECO:0007669"/>
    <property type="project" value="TreeGrafter"/>
</dbReference>
<dbReference type="PROSITE" id="PS00701">
    <property type="entry name" value="RIBOSOMAL_L16_2"/>
    <property type="match status" value="1"/>
</dbReference>
<dbReference type="Pfam" id="PF21960">
    <property type="entry name" value="RCF1-5-like_lid"/>
    <property type="match status" value="1"/>
</dbReference>
<dbReference type="SMART" id="SM00382">
    <property type="entry name" value="AAA"/>
    <property type="match status" value="1"/>
</dbReference>
<keyword evidence="6" id="KW-0539">Nucleus</keyword>
<evidence type="ECO:0000256" key="1">
    <source>
        <dbReference type="ARBA" id="ARBA00004123"/>
    </source>
</evidence>
<keyword evidence="4" id="KW-0235">DNA replication</keyword>
<dbReference type="SUPFAM" id="SSF54686">
    <property type="entry name" value="Ribosomal protein L16p/L10e"/>
    <property type="match status" value="1"/>
</dbReference>
<dbReference type="SUPFAM" id="SSF48019">
    <property type="entry name" value="post-AAA+ oligomerization domain-like"/>
    <property type="match status" value="1"/>
</dbReference>
<dbReference type="RefSeq" id="XP_049136307.1">
    <property type="nucleotide sequence ID" value="XM_049280350.1"/>
</dbReference>
<dbReference type="FunFam" id="3.90.1170.10:FF:000003">
    <property type="entry name" value="54S ribosomal protein L16, mitochondrial"/>
    <property type="match status" value="1"/>
</dbReference>
<dbReference type="GO" id="GO:0005840">
    <property type="term" value="C:ribosome"/>
    <property type="evidence" value="ECO:0007669"/>
    <property type="project" value="UniProtKB-KW"/>
</dbReference>
<dbReference type="InterPro" id="IPR020798">
    <property type="entry name" value="Ribosomal_uL16_CS"/>
</dbReference>
<dbReference type="CDD" id="cd01433">
    <property type="entry name" value="Ribosomal_L16_L10e"/>
    <property type="match status" value="1"/>
</dbReference>
<evidence type="ECO:0000313" key="10">
    <source>
        <dbReference type="EMBL" id="UQC74657.1"/>
    </source>
</evidence>
<evidence type="ECO:0000256" key="4">
    <source>
        <dbReference type="ARBA" id="ARBA00022705"/>
    </source>
</evidence>
<dbReference type="GO" id="GO:0031389">
    <property type="term" value="C:Rad17 RFC-like complex"/>
    <property type="evidence" value="ECO:0007669"/>
    <property type="project" value="TreeGrafter"/>
</dbReference>
<keyword evidence="7" id="KW-0687">Ribonucleoprotein</keyword>
<evidence type="ECO:0000256" key="7">
    <source>
        <dbReference type="ARBA" id="ARBA00023274"/>
    </source>
</evidence>
<comment type="similarity">
    <text evidence="3">Belongs to the universal ribosomal protein uL16 family.</text>
</comment>